<evidence type="ECO:0000313" key="12">
    <source>
        <dbReference type="Proteomes" id="UP000294480"/>
    </source>
</evidence>
<sequence length="241" mass="25958">MKLLLLSNSRSPDGGYLTHAHEAIAEIAGACKQAVFIPFAGVTVEWDDYLHKVQEVFSILGIDVQSAHCVSNPVALLEQAQIIVVGGGNTFNLLKHCRELGLLPVISQRVLAGVPYIGWSAGANLACPSICTTNDMPIVDPKGFDALGLIPFQLNPHYTNASPNGHQGETRDQRIAEYLAANSSQCVLGLPEGDWLRITDSAVQLNGSWPAQLFEAGKAPQTLTSPATLYLDAMRLKPFVR</sequence>
<evidence type="ECO:0000256" key="2">
    <source>
        <dbReference type="ARBA" id="ARBA00006534"/>
    </source>
</evidence>
<comment type="catalytic activity">
    <reaction evidence="8">
        <text>Dipeptidase E catalyzes the hydrolysis of dipeptides Asp-|-Xaa. It does not act on peptides with N-terminal Glu, Asn or Gln, nor does it cleave isoaspartyl peptides.</text>
        <dbReference type="EC" id="3.4.13.21"/>
    </reaction>
</comment>
<dbReference type="SUPFAM" id="SSF52317">
    <property type="entry name" value="Class I glutamine amidotransferase-like"/>
    <property type="match status" value="1"/>
</dbReference>
<proteinExistence type="inferred from homology"/>
<keyword evidence="12" id="KW-1185">Reference proteome</keyword>
<evidence type="ECO:0000256" key="10">
    <source>
        <dbReference type="ARBA" id="ARBA00075877"/>
    </source>
</evidence>
<dbReference type="Pfam" id="PF03575">
    <property type="entry name" value="Peptidase_S51"/>
    <property type="match status" value="1"/>
</dbReference>
<dbReference type="InterPro" id="IPR005320">
    <property type="entry name" value="Peptidase_S51"/>
</dbReference>
<keyword evidence="5" id="KW-0378">Hydrolase</keyword>
<evidence type="ECO:0000256" key="1">
    <source>
        <dbReference type="ARBA" id="ARBA00004496"/>
    </source>
</evidence>
<dbReference type="GO" id="GO:0006508">
    <property type="term" value="P:proteolysis"/>
    <property type="evidence" value="ECO:0007669"/>
    <property type="project" value="UniProtKB-KW"/>
</dbReference>
<organism evidence="11 12">
    <name type="scientific">Hydromonas duriensis</name>
    <dbReference type="NCBI Taxonomy" id="1527608"/>
    <lineage>
        <taxon>Bacteria</taxon>
        <taxon>Pseudomonadati</taxon>
        <taxon>Pseudomonadota</taxon>
        <taxon>Betaproteobacteria</taxon>
        <taxon>Burkholderiales</taxon>
        <taxon>Burkholderiaceae</taxon>
        <taxon>Hydromonas</taxon>
    </lineage>
</organism>
<dbReference type="RefSeq" id="WP_133618777.1">
    <property type="nucleotide sequence ID" value="NZ_SNZE01000001.1"/>
</dbReference>
<keyword evidence="3" id="KW-0963">Cytoplasm</keyword>
<dbReference type="InterPro" id="IPR029062">
    <property type="entry name" value="Class_I_gatase-like"/>
</dbReference>
<keyword evidence="7" id="KW-0224">Dipeptidase</keyword>
<evidence type="ECO:0000256" key="3">
    <source>
        <dbReference type="ARBA" id="ARBA00022490"/>
    </source>
</evidence>
<dbReference type="AlphaFoldDB" id="A0A4V3DK88"/>
<dbReference type="PANTHER" id="PTHR20842">
    <property type="entry name" value="PROTEASE S51 ALPHA-ASPARTYL DIPEPTIDASE"/>
    <property type="match status" value="1"/>
</dbReference>
<dbReference type="NCBIfam" id="NF003642">
    <property type="entry name" value="PRK05282.1"/>
    <property type="match status" value="1"/>
</dbReference>
<comment type="similarity">
    <text evidence="2">Belongs to the peptidase S51 family.</text>
</comment>
<evidence type="ECO:0000256" key="5">
    <source>
        <dbReference type="ARBA" id="ARBA00022801"/>
    </source>
</evidence>
<dbReference type="CDD" id="cd03146">
    <property type="entry name" value="GAT1_Peptidase_E"/>
    <property type="match status" value="1"/>
</dbReference>
<evidence type="ECO:0000313" key="11">
    <source>
        <dbReference type="EMBL" id="TDR33090.1"/>
    </source>
</evidence>
<evidence type="ECO:0000256" key="4">
    <source>
        <dbReference type="ARBA" id="ARBA00022670"/>
    </source>
</evidence>
<evidence type="ECO:0000256" key="7">
    <source>
        <dbReference type="ARBA" id="ARBA00022997"/>
    </source>
</evidence>
<dbReference type="GO" id="GO:0016805">
    <property type="term" value="F:dipeptidase activity"/>
    <property type="evidence" value="ECO:0007669"/>
    <property type="project" value="UniProtKB-KW"/>
</dbReference>
<dbReference type="Gene3D" id="3.40.50.880">
    <property type="match status" value="1"/>
</dbReference>
<evidence type="ECO:0000256" key="9">
    <source>
        <dbReference type="ARBA" id="ARBA00066675"/>
    </source>
</evidence>
<dbReference type="GO" id="GO:0008236">
    <property type="term" value="F:serine-type peptidase activity"/>
    <property type="evidence" value="ECO:0007669"/>
    <property type="project" value="UniProtKB-KW"/>
</dbReference>
<protein>
    <recommendedName>
        <fullName evidence="9">dipeptidase E</fullName>
        <ecNumber evidence="9">3.4.13.21</ecNumber>
    </recommendedName>
    <alternativeName>
        <fullName evidence="10">Asp-specific dipeptidase</fullName>
    </alternativeName>
</protein>
<comment type="subcellular location">
    <subcellularLocation>
        <location evidence="1">Cytoplasm</location>
    </subcellularLocation>
</comment>
<dbReference type="EMBL" id="SNZE01000001">
    <property type="protein sequence ID" value="TDR33090.1"/>
    <property type="molecule type" value="Genomic_DNA"/>
</dbReference>
<gene>
    <name evidence="11" type="ORF">DFR44_101140</name>
</gene>
<dbReference type="FunFam" id="3.40.50.880:FF:000007">
    <property type="entry name" value="Peptidase E"/>
    <property type="match status" value="1"/>
</dbReference>
<keyword evidence="6" id="KW-0720">Serine protease</keyword>
<comment type="caution">
    <text evidence="11">The sequence shown here is derived from an EMBL/GenBank/DDBJ whole genome shotgun (WGS) entry which is preliminary data.</text>
</comment>
<dbReference type="EC" id="3.4.13.21" evidence="9"/>
<dbReference type="GO" id="GO:0005737">
    <property type="term" value="C:cytoplasm"/>
    <property type="evidence" value="ECO:0007669"/>
    <property type="project" value="UniProtKB-SubCell"/>
</dbReference>
<evidence type="ECO:0000256" key="8">
    <source>
        <dbReference type="ARBA" id="ARBA00050239"/>
    </source>
</evidence>
<accession>A0A4V3DK88</accession>
<reference evidence="11 12" key="1">
    <citation type="submission" date="2019-03" db="EMBL/GenBank/DDBJ databases">
        <title>Genomic Encyclopedia of Type Strains, Phase IV (KMG-IV): sequencing the most valuable type-strain genomes for metagenomic binning, comparative biology and taxonomic classification.</title>
        <authorList>
            <person name="Goeker M."/>
        </authorList>
    </citation>
    <scope>NUCLEOTIDE SEQUENCE [LARGE SCALE GENOMIC DNA]</scope>
    <source>
        <strain evidence="11 12">DSM 102852</strain>
    </source>
</reference>
<dbReference type="PANTHER" id="PTHR20842:SF0">
    <property type="entry name" value="ALPHA-ASPARTYL DIPEPTIDASE"/>
    <property type="match status" value="1"/>
</dbReference>
<dbReference type="Proteomes" id="UP000294480">
    <property type="component" value="Unassembled WGS sequence"/>
</dbReference>
<dbReference type="OrthoDB" id="3373764at2"/>
<keyword evidence="4" id="KW-0645">Protease</keyword>
<evidence type="ECO:0000256" key="6">
    <source>
        <dbReference type="ARBA" id="ARBA00022825"/>
    </source>
</evidence>
<name>A0A4V3DK88_9BURK</name>